<proteinExistence type="predicted"/>
<protein>
    <submittedName>
        <fullName evidence="2">VPLPA-CTERM sorting domain-containing protein</fullName>
    </submittedName>
</protein>
<keyword evidence="3" id="KW-1185">Reference proteome</keyword>
<dbReference type="EMBL" id="CP073754">
    <property type="protein sequence ID" value="QWF70473.1"/>
    <property type="molecule type" value="Genomic_DNA"/>
</dbReference>
<sequence>MQFTKKYLFGLALLPIAINANADTIYDSLSAVSAGFNLVSNANFGPLADSFSTGANPFSLTDLQLALTSNDASTSGTVTVSLFSDSDASLGSLLATLGTISDTSLSAYTPTTVDFAQSTPIQLAANTRYWIEVSATDDSSAGWSYTTDTTGTGVATEFNANSFQVYANAGDPAQNLINDPYQLQISGVTAVPLPGAAWFFATAVGALSALRRRHTFSNVNQA</sequence>
<dbReference type="NCBIfam" id="NF041539">
    <property type="entry name" value="choice_anch_R"/>
    <property type="match status" value="1"/>
</dbReference>
<evidence type="ECO:0000256" key="1">
    <source>
        <dbReference type="SAM" id="SignalP"/>
    </source>
</evidence>
<name>A0A975R9N6_9GAMM</name>
<dbReference type="AlphaFoldDB" id="A0A975R9N6"/>
<reference evidence="2" key="1">
    <citation type="submission" date="2021-04" db="EMBL/GenBank/DDBJ databases">
        <title>Draft genome sequence data of methanotrophic Methylovulum sp. strain S1L and Methylomonas sp. strain S2AM isolated from boreal lake water columns.</title>
        <authorList>
            <person name="Rissanen A.J."/>
            <person name="Mangayil R."/>
            <person name="Svenning M.M."/>
            <person name="Khanongnuch R."/>
        </authorList>
    </citation>
    <scope>NUCLEOTIDE SEQUENCE</scope>
    <source>
        <strain evidence="2">S2AM</strain>
    </source>
</reference>
<gene>
    <name evidence="2" type="ORF">KEF85_14200</name>
</gene>
<feature type="chain" id="PRO_5037837329" evidence="1">
    <location>
        <begin position="23"/>
        <end position="222"/>
    </location>
</feature>
<dbReference type="Proteomes" id="UP000676649">
    <property type="component" value="Chromosome"/>
</dbReference>
<evidence type="ECO:0000313" key="3">
    <source>
        <dbReference type="Proteomes" id="UP000676649"/>
    </source>
</evidence>
<evidence type="ECO:0000313" key="2">
    <source>
        <dbReference type="EMBL" id="QWF70473.1"/>
    </source>
</evidence>
<dbReference type="KEGG" id="mpad:KEF85_14200"/>
<feature type="signal peptide" evidence="1">
    <location>
        <begin position="1"/>
        <end position="22"/>
    </location>
</feature>
<accession>A0A975R9N6</accession>
<organism evidence="2 3">
    <name type="scientific">Methylomonas paludis</name>
    <dbReference type="NCBI Taxonomy" id="1173101"/>
    <lineage>
        <taxon>Bacteria</taxon>
        <taxon>Pseudomonadati</taxon>
        <taxon>Pseudomonadota</taxon>
        <taxon>Gammaproteobacteria</taxon>
        <taxon>Methylococcales</taxon>
        <taxon>Methylococcaceae</taxon>
        <taxon>Methylomonas</taxon>
    </lineage>
</organism>
<keyword evidence="1" id="KW-0732">Signal</keyword>
<dbReference type="RefSeq" id="WP_215581686.1">
    <property type="nucleotide sequence ID" value="NZ_CP073754.1"/>
</dbReference>